<dbReference type="EMBL" id="CM026427">
    <property type="protein sequence ID" value="KAG0570393.1"/>
    <property type="molecule type" value="Genomic_DNA"/>
</dbReference>
<organism evidence="1 2">
    <name type="scientific">Ceratodon purpureus</name>
    <name type="common">Fire moss</name>
    <name type="synonym">Dicranum purpureum</name>
    <dbReference type="NCBI Taxonomy" id="3225"/>
    <lineage>
        <taxon>Eukaryota</taxon>
        <taxon>Viridiplantae</taxon>
        <taxon>Streptophyta</taxon>
        <taxon>Embryophyta</taxon>
        <taxon>Bryophyta</taxon>
        <taxon>Bryophytina</taxon>
        <taxon>Bryopsida</taxon>
        <taxon>Dicranidae</taxon>
        <taxon>Pseudoditrichales</taxon>
        <taxon>Ditrichaceae</taxon>
        <taxon>Ceratodon</taxon>
    </lineage>
</organism>
<sequence>MAPELHEGLGHVLNDGEARSSSEWIPASQNQSVLLHGWNGVFRKAASQVCRMRTSSRKRHQASILCRRCTGKCSHLRNSSVYRSCLKDCRTLLLPFQTLTTHFVLL</sequence>
<evidence type="ECO:0000313" key="1">
    <source>
        <dbReference type="EMBL" id="KAG0570393.1"/>
    </source>
</evidence>
<gene>
    <name evidence="1" type="ORF">KC19_6G158900</name>
</gene>
<dbReference type="Proteomes" id="UP000822688">
    <property type="component" value="Chromosome 6"/>
</dbReference>
<name>A0A8T0HFK0_CERPU</name>
<accession>A0A8T0HFK0</accession>
<comment type="caution">
    <text evidence="1">The sequence shown here is derived from an EMBL/GenBank/DDBJ whole genome shotgun (WGS) entry which is preliminary data.</text>
</comment>
<reference evidence="1 2" key="1">
    <citation type="submission" date="2020-06" db="EMBL/GenBank/DDBJ databases">
        <title>WGS assembly of Ceratodon purpureus strain R40.</title>
        <authorList>
            <person name="Carey S.B."/>
            <person name="Jenkins J."/>
            <person name="Shu S."/>
            <person name="Lovell J.T."/>
            <person name="Sreedasyam A."/>
            <person name="Maumus F."/>
            <person name="Tiley G.P."/>
            <person name="Fernandez-Pozo N."/>
            <person name="Barry K."/>
            <person name="Chen C."/>
            <person name="Wang M."/>
            <person name="Lipzen A."/>
            <person name="Daum C."/>
            <person name="Saski C.A."/>
            <person name="Payton A.C."/>
            <person name="Mcbreen J.C."/>
            <person name="Conrad R.E."/>
            <person name="Kollar L.M."/>
            <person name="Olsson S."/>
            <person name="Huttunen S."/>
            <person name="Landis J.B."/>
            <person name="Wickett N.J."/>
            <person name="Johnson M.G."/>
            <person name="Rensing S.A."/>
            <person name="Grimwood J."/>
            <person name="Schmutz J."/>
            <person name="Mcdaniel S.F."/>
        </authorList>
    </citation>
    <scope>NUCLEOTIDE SEQUENCE [LARGE SCALE GENOMIC DNA]</scope>
    <source>
        <strain evidence="1 2">R40</strain>
    </source>
</reference>
<protein>
    <submittedName>
        <fullName evidence="1">Uncharacterized protein</fullName>
    </submittedName>
</protein>
<keyword evidence="2" id="KW-1185">Reference proteome</keyword>
<evidence type="ECO:0000313" key="2">
    <source>
        <dbReference type="Proteomes" id="UP000822688"/>
    </source>
</evidence>
<dbReference type="AlphaFoldDB" id="A0A8T0HFK0"/>
<proteinExistence type="predicted"/>